<comment type="subcellular location">
    <subcellularLocation>
        <location evidence="1">Cytoplasm</location>
    </subcellularLocation>
</comment>
<keyword evidence="9" id="KW-0175">Coiled coil</keyword>
<evidence type="ECO:0000256" key="10">
    <source>
        <dbReference type="PROSITE-ProRule" id="PRU01389"/>
    </source>
</evidence>
<dbReference type="GO" id="GO:0016787">
    <property type="term" value="F:hydrolase activity"/>
    <property type="evidence" value="ECO:0007669"/>
    <property type="project" value="UniProtKB-KW"/>
</dbReference>
<gene>
    <name evidence="13" type="ORF">LAFE_0E04940G</name>
</gene>
<dbReference type="InterPro" id="IPR047139">
    <property type="entry name" value="ANKZ1/VMS1"/>
</dbReference>
<feature type="domain" description="VLRF1" evidence="12">
    <location>
        <begin position="210"/>
        <end position="370"/>
    </location>
</feature>
<feature type="compositionally biased region" description="Polar residues" evidence="11">
    <location>
        <begin position="375"/>
        <end position="394"/>
    </location>
</feature>
<dbReference type="Gene3D" id="1.25.40.20">
    <property type="entry name" value="Ankyrin repeat-containing domain"/>
    <property type="match status" value="1"/>
</dbReference>
<organism evidence="13 14">
    <name type="scientific">Lachancea fermentati</name>
    <name type="common">Zygosaccharomyces fermentati</name>
    <dbReference type="NCBI Taxonomy" id="4955"/>
    <lineage>
        <taxon>Eukaryota</taxon>
        <taxon>Fungi</taxon>
        <taxon>Dikarya</taxon>
        <taxon>Ascomycota</taxon>
        <taxon>Saccharomycotina</taxon>
        <taxon>Saccharomycetes</taxon>
        <taxon>Saccharomycetales</taxon>
        <taxon>Saccharomycetaceae</taxon>
        <taxon>Lachancea</taxon>
    </lineage>
</organism>
<evidence type="ECO:0000256" key="2">
    <source>
        <dbReference type="ARBA" id="ARBA00009262"/>
    </source>
</evidence>
<keyword evidence="3 10" id="KW-0963">Cytoplasm</keyword>
<feature type="compositionally biased region" description="Basic and acidic residues" evidence="11">
    <location>
        <begin position="395"/>
        <end position="408"/>
    </location>
</feature>
<dbReference type="GO" id="GO:0004519">
    <property type="term" value="F:endonuclease activity"/>
    <property type="evidence" value="ECO:0007669"/>
    <property type="project" value="UniProtKB-KW"/>
</dbReference>
<dbReference type="EMBL" id="LT598488">
    <property type="protein sequence ID" value="SCW01680.1"/>
    <property type="molecule type" value="Genomic_DNA"/>
</dbReference>
<dbReference type="GO" id="GO:0036503">
    <property type="term" value="P:ERAD pathway"/>
    <property type="evidence" value="ECO:0007669"/>
    <property type="project" value="TreeGrafter"/>
</dbReference>
<dbReference type="Pfam" id="PF18826">
    <property type="entry name" value="bVLRF1"/>
    <property type="match status" value="1"/>
</dbReference>
<dbReference type="PROSITE" id="PS00028">
    <property type="entry name" value="ZINC_FINGER_C2H2_1"/>
    <property type="match status" value="1"/>
</dbReference>
<dbReference type="InterPro" id="IPR013087">
    <property type="entry name" value="Znf_C2H2_type"/>
</dbReference>
<proteinExistence type="inferred from homology"/>
<keyword evidence="14" id="KW-1185">Reference proteome</keyword>
<keyword evidence="7 10" id="KW-0378">Hydrolase</keyword>
<dbReference type="STRING" id="4955.A0A1G4MCS8"/>
<evidence type="ECO:0000259" key="12">
    <source>
        <dbReference type="PROSITE" id="PS52044"/>
    </source>
</evidence>
<accession>A0A1G4MCS8</accession>
<feature type="region of interest" description="Disordered" evidence="11">
    <location>
        <begin position="108"/>
        <end position="127"/>
    </location>
</feature>
<dbReference type="InterPro" id="IPR041175">
    <property type="entry name" value="VLRF1/Vms1"/>
</dbReference>
<evidence type="ECO:0000256" key="11">
    <source>
        <dbReference type="SAM" id="MobiDB-lite"/>
    </source>
</evidence>
<dbReference type="PANTHER" id="PTHR16036:SF2">
    <property type="entry name" value="TRNA ENDONUCLEASE ANKZF1"/>
    <property type="match status" value="1"/>
</dbReference>
<feature type="active site" evidence="10">
    <location>
        <position position="272"/>
    </location>
</feature>
<keyword evidence="8" id="KW-0040">ANK repeat</keyword>
<evidence type="ECO:0000256" key="7">
    <source>
        <dbReference type="ARBA" id="ARBA00022801"/>
    </source>
</evidence>
<sequence>MSNTLPALKKNDLYIYDLPEQIINSLELMVFDSSVKEVILEVPKEAPEPVKKAVESNSLECGSCERSFESQEDRKEHYKSDFHRFNIKRKLANLPPIDIDEFEKLTENEDLESISGSDSEESDDGEENIYKERKDELTTIFETQLANMNLEEKETESKFSHLNTQSPHIFFKSSLLPEGQVFAVYKALFSKDSIERPLETIREWNSKTSSESCSALFMIGGGHFAGAIVSHQRLNTKGNSVKQQSLQEQGVQLLEHKTFHRYTTRRKQGGSQSAMDNAKGKANSAGSSLRRYNEKALKVDVQSLLTQWEPFLKRCDNIFIRARSSSDRAVFFDDNTCIKKDDPRIRSFPFTTKRPTASELKKAWCQLTYLSQSSRPETIPKQNSAVESKNQNAKEATKKPAEREKTTEEKQTLELVALLKKSKAPLLVSFIRKNNLNINFKLQPYDEYIQTPTLLHLASQQGLKNMVLILLSNLKSDPTITNHFGKTAWDLAKKSEVRHAFQIARYNLGEGFTDWTAAHVEEPLSREQVNDINQKVQEKEESERIVSISKELEAAKQRQKLEKEKKRGPGVALGSQLSNLQQTMNSLNDDQKMRFMREQRARAAEARMRMNATK</sequence>
<dbReference type="SUPFAM" id="SSF48403">
    <property type="entry name" value="Ankyrin repeat"/>
    <property type="match status" value="1"/>
</dbReference>
<evidence type="ECO:0000256" key="8">
    <source>
        <dbReference type="ARBA" id="ARBA00023043"/>
    </source>
</evidence>
<keyword evidence="5" id="KW-0677">Repeat</keyword>
<dbReference type="InterPro" id="IPR036770">
    <property type="entry name" value="Ankyrin_rpt-contain_sf"/>
</dbReference>
<protein>
    <submittedName>
        <fullName evidence="13">LAFE_0E04940g1_1</fullName>
    </submittedName>
</protein>
<comment type="similarity">
    <text evidence="2 10">Belongs to the ANKZF1/VMS1 family.</text>
</comment>
<comment type="domain">
    <text evidence="10">The VLRF1 domain mediates binding to the 60S ribosomal subunit.</text>
</comment>
<evidence type="ECO:0000256" key="3">
    <source>
        <dbReference type="ARBA" id="ARBA00022490"/>
    </source>
</evidence>
<evidence type="ECO:0000256" key="5">
    <source>
        <dbReference type="ARBA" id="ARBA00022737"/>
    </source>
</evidence>
<dbReference type="AlphaFoldDB" id="A0A1G4MCS8"/>
<keyword evidence="4 10" id="KW-0540">Nuclease</keyword>
<dbReference type="GO" id="GO:0005737">
    <property type="term" value="C:cytoplasm"/>
    <property type="evidence" value="ECO:0007669"/>
    <property type="project" value="UniProtKB-SubCell"/>
</dbReference>
<evidence type="ECO:0000313" key="14">
    <source>
        <dbReference type="Proteomes" id="UP000190831"/>
    </source>
</evidence>
<dbReference type="OMA" id="GPHIFMC"/>
<evidence type="ECO:0000256" key="6">
    <source>
        <dbReference type="ARBA" id="ARBA00022759"/>
    </source>
</evidence>
<reference evidence="14" key="1">
    <citation type="submission" date="2016-03" db="EMBL/GenBank/DDBJ databases">
        <authorList>
            <person name="Devillers H."/>
        </authorList>
    </citation>
    <scope>NUCLEOTIDE SEQUENCE [LARGE SCALE GENOMIC DNA]</scope>
</reference>
<evidence type="ECO:0000256" key="1">
    <source>
        <dbReference type="ARBA" id="ARBA00004496"/>
    </source>
</evidence>
<keyword evidence="6 10" id="KW-0255">Endonuclease</keyword>
<evidence type="ECO:0000313" key="13">
    <source>
        <dbReference type="EMBL" id="SCW01680.1"/>
    </source>
</evidence>
<feature type="region of interest" description="Disordered" evidence="11">
    <location>
        <begin position="264"/>
        <end position="287"/>
    </location>
</feature>
<dbReference type="PANTHER" id="PTHR16036">
    <property type="entry name" value="ANKYRIN REPEAT AND ZINC FINGER DOMAIN-CONTAINING PROTEIN 1"/>
    <property type="match status" value="1"/>
</dbReference>
<dbReference type="Proteomes" id="UP000190831">
    <property type="component" value="Chromosome E"/>
</dbReference>
<feature type="region of interest" description="Disordered" evidence="11">
    <location>
        <begin position="375"/>
        <end position="408"/>
    </location>
</feature>
<evidence type="ECO:0000256" key="9">
    <source>
        <dbReference type="ARBA" id="ARBA00023054"/>
    </source>
</evidence>
<name>A0A1G4MCS8_LACFM</name>
<evidence type="ECO:0000256" key="4">
    <source>
        <dbReference type="ARBA" id="ARBA00022722"/>
    </source>
</evidence>
<dbReference type="PROSITE" id="PS52044">
    <property type="entry name" value="VLRF1"/>
    <property type="match status" value="1"/>
</dbReference>
<dbReference type="OrthoDB" id="429841at2759"/>